<reference evidence="1" key="1">
    <citation type="submission" date="2020-11" db="EMBL/GenBank/DDBJ databases">
        <authorList>
            <consortium name="DOE Joint Genome Institute"/>
            <person name="Ahrendt S."/>
            <person name="Riley R."/>
            <person name="Andreopoulos W."/>
            <person name="Labutti K."/>
            <person name="Pangilinan J."/>
            <person name="Ruiz-Duenas F.J."/>
            <person name="Barrasa J.M."/>
            <person name="Sanchez-Garcia M."/>
            <person name="Camarero S."/>
            <person name="Miyauchi S."/>
            <person name="Serrano A."/>
            <person name="Linde D."/>
            <person name="Babiker R."/>
            <person name="Drula E."/>
            <person name="Ayuso-Fernandez I."/>
            <person name="Pacheco R."/>
            <person name="Padilla G."/>
            <person name="Ferreira P."/>
            <person name="Barriuso J."/>
            <person name="Kellner H."/>
            <person name="Castanera R."/>
            <person name="Alfaro M."/>
            <person name="Ramirez L."/>
            <person name="Pisabarro A.G."/>
            <person name="Kuo A."/>
            <person name="Tritt A."/>
            <person name="Lipzen A."/>
            <person name="He G."/>
            <person name="Yan M."/>
            <person name="Ng V."/>
            <person name="Cullen D."/>
            <person name="Martin F."/>
            <person name="Rosso M.-N."/>
            <person name="Henrissat B."/>
            <person name="Hibbett D."/>
            <person name="Martinez A.T."/>
            <person name="Grigoriev I.V."/>
        </authorList>
    </citation>
    <scope>NUCLEOTIDE SEQUENCE</scope>
    <source>
        <strain evidence="1">AH 40177</strain>
    </source>
</reference>
<proteinExistence type="predicted"/>
<dbReference type="Proteomes" id="UP000772434">
    <property type="component" value="Unassembled WGS sequence"/>
</dbReference>
<evidence type="ECO:0000313" key="1">
    <source>
        <dbReference type="EMBL" id="KAF9064290.1"/>
    </source>
</evidence>
<organism evidence="1 2">
    <name type="scientific">Rhodocollybia butyracea</name>
    <dbReference type="NCBI Taxonomy" id="206335"/>
    <lineage>
        <taxon>Eukaryota</taxon>
        <taxon>Fungi</taxon>
        <taxon>Dikarya</taxon>
        <taxon>Basidiomycota</taxon>
        <taxon>Agaricomycotina</taxon>
        <taxon>Agaricomycetes</taxon>
        <taxon>Agaricomycetidae</taxon>
        <taxon>Agaricales</taxon>
        <taxon>Marasmiineae</taxon>
        <taxon>Omphalotaceae</taxon>
        <taxon>Rhodocollybia</taxon>
    </lineage>
</organism>
<accession>A0A9P5U237</accession>
<comment type="caution">
    <text evidence="1">The sequence shown here is derived from an EMBL/GenBank/DDBJ whole genome shotgun (WGS) entry which is preliminary data.</text>
</comment>
<keyword evidence="2" id="KW-1185">Reference proteome</keyword>
<dbReference type="AlphaFoldDB" id="A0A9P5U237"/>
<evidence type="ECO:0000313" key="2">
    <source>
        <dbReference type="Proteomes" id="UP000772434"/>
    </source>
</evidence>
<dbReference type="EMBL" id="JADNRY010000127">
    <property type="protein sequence ID" value="KAF9064290.1"/>
    <property type="molecule type" value="Genomic_DNA"/>
</dbReference>
<gene>
    <name evidence="1" type="ORF">BDP27DRAFT_1367347</name>
</gene>
<name>A0A9P5U237_9AGAR</name>
<protein>
    <submittedName>
        <fullName evidence="1">Uncharacterized protein</fullName>
    </submittedName>
</protein>
<sequence>MPDHDCGEMLMRGWDARREQWKMLTYPLWTDVIKVTDSTLQALLEKASTLEDSTCESLEKQPDLGLHHIEAPQLEIQALQEKHTEIDQYYQAILSFNKTINQNKKALLNIFMLNFKLLLPMASFEVELSASKVLGHQPKAGFAFCKGDNDSRLRTTLVGALGG</sequence>